<evidence type="ECO:0000256" key="2">
    <source>
        <dbReference type="SAM" id="Phobius"/>
    </source>
</evidence>
<keyword evidence="2" id="KW-0812">Transmembrane</keyword>
<dbReference type="InterPro" id="IPR048428">
    <property type="entry name" value="YobI-NTPase"/>
</dbReference>
<proteinExistence type="predicted"/>
<evidence type="ECO:0000313" key="5">
    <source>
        <dbReference type="Proteomes" id="UP001208794"/>
    </source>
</evidence>
<comment type="caution">
    <text evidence="4">The sequence shown here is derived from an EMBL/GenBank/DDBJ whole genome shotgun (WGS) entry which is preliminary data.</text>
</comment>
<keyword evidence="1" id="KW-0175">Coiled coil</keyword>
<keyword evidence="2" id="KW-1133">Transmembrane helix</keyword>
<protein>
    <recommendedName>
        <fullName evidence="3">YobI-like P-loop NTPase domain-containing protein</fullName>
    </recommendedName>
</protein>
<accession>A0ABT3M4F1</accession>
<evidence type="ECO:0000313" key="4">
    <source>
        <dbReference type="EMBL" id="MCW7503268.1"/>
    </source>
</evidence>
<evidence type="ECO:0000259" key="3">
    <source>
        <dbReference type="Pfam" id="PF20693"/>
    </source>
</evidence>
<evidence type="ECO:0000256" key="1">
    <source>
        <dbReference type="SAM" id="Coils"/>
    </source>
</evidence>
<feature type="coiled-coil region" evidence="1">
    <location>
        <begin position="1061"/>
        <end position="1088"/>
    </location>
</feature>
<feature type="transmembrane region" description="Helical" evidence="2">
    <location>
        <begin position="196"/>
        <end position="214"/>
    </location>
</feature>
<feature type="coiled-coil region" evidence="1">
    <location>
        <begin position="423"/>
        <end position="450"/>
    </location>
</feature>
<dbReference type="Pfam" id="PF20693">
    <property type="entry name" value="YobI-ATPase"/>
    <property type="match status" value="1"/>
</dbReference>
<feature type="transmembrane region" description="Helical" evidence="2">
    <location>
        <begin position="157"/>
        <end position="176"/>
    </location>
</feature>
<sequence>MRSIVVLILGYVINWLVQLKISIEQSISRLQLDFEPLSPISDADIVDGYKQALDYALINSKKHFIQNIAITGPYGAGKTSTIKTYFHKYRPKGFKELTVSLATFKEELSKEKDEPSQNELLRKIELSILQQILYHVDGNKVPHSKFRGIQPLSFRKMFFYSGFFFLFLFSVANLYFPDLLPYFYFNITFVRENQNHINIITTIFFTFGLAYLLFKAVGFFGKLSIDSFKFQDTEVKFNHSQSESYLNLNIDEILYFFKSTDYNVLIIEDLDRFQQTEIFTKLREINLLINSSAYVDKQVIFIYAIRDEIFKEEIERTKFFDFIIPVIPIVNPSNSITIFKKKASQYNLRFSEDLLDTISLFVGDMRLLHNIMNEFMIYKGKLSKQLVPDKLLAIIVFKNLFPGEYSKSLQNDGILHELVLKKTDLVELEIQNIEDEVLTLKNKLSEVEKHSISDIKDLRRIYLFEIFKNYIYLQTVYVNNRTINFHQILDSDDFETWLIGNPMADLIQSYGGRVNLVGLDKVEKVIGDKGYKDRANLIHFKTEEEKQKILLQIEKKQRSIFLLQKIPLRELISIDYVNKICESSYGRKSKLIFALFKGGYIDESYHDYISIFHESENSLARIDYEYLLNLKSGVESEFDLPIQKVNLLVKKISSNFFETNAILNFRLAEYLLKDSNLIEERQSLKVLLNSGKQKPTEFLFAFLEKTKSVKIFLNFVFDSWANSWSSISQNASLNSDIQKKNLFIAILNQCDGGILRILFDDPAFREMVLNDPNFFDLFESNERINFFLENTKPTFKKLNFNPKYIDVYKEILKNEWFKINPEMVSTFLKAYSKYEESAFLRKNYTLIQKSEITELIELVNDNIEEYVSNLYLCLTDSFEEDEEFLLKLCNQEELPLELIKKVIEKSKTQVSDISKIETFEIQTMFFEEKKVKADWINIFKFSDDKKENLPIVCEFLNRFSEKELQEIVKTYDKEEDSEQLLNQLIVQKELSITSFKLFAPLLDFVKIQFNFHEFSTEKISFLLTKNLVPLNNHNYTQLKNMEKEFHLELAKNHKQEFVYNIANYELSLSDLEKMLKSTEWEIEEKQVLLKKFSSGEIVSNQPVLESLVEILISGVSFTLNDDLLFQVLVSPVISVQETVAILEKYSDGFEKDKVPAVLSSLGNEYSSLLSDGEIVVPYDEDMETLLKTLKKLKYISSFKIKKDMIEVYK</sequence>
<name>A0ABT3M4F1_9LEPT</name>
<gene>
    <name evidence="4" type="ORF">ND855_03950</name>
</gene>
<dbReference type="RefSeq" id="WP_265357277.1">
    <property type="nucleotide sequence ID" value="NZ_JAMQPR010000001.1"/>
</dbReference>
<reference evidence="4 5" key="1">
    <citation type="submission" date="2022-06" db="EMBL/GenBank/DDBJ databases">
        <title>Leptospira isolates from biofilms formed at urban environments.</title>
        <authorList>
            <person name="Ribeiro P.S."/>
            <person name="Sousa T."/>
            <person name="Carvalho N."/>
            <person name="Aburjaile F."/>
            <person name="Neves F."/>
            <person name="Oliveira D."/>
            <person name="Blanco L."/>
            <person name="Lima J."/>
            <person name="Costa F."/>
            <person name="Brenig B."/>
            <person name="Soares S."/>
            <person name="Ramos R."/>
            <person name="Goes-Neto A."/>
            <person name="Matiuzzi M."/>
            <person name="Azevedo V."/>
            <person name="Ristow P."/>
        </authorList>
    </citation>
    <scope>NUCLEOTIDE SEQUENCE [LARGE SCALE GENOMIC DNA]</scope>
    <source>
        <strain evidence="4 5">VSF14</strain>
    </source>
</reference>
<dbReference type="SUPFAM" id="SSF52540">
    <property type="entry name" value="P-loop containing nucleoside triphosphate hydrolases"/>
    <property type="match status" value="1"/>
</dbReference>
<dbReference type="Proteomes" id="UP001208794">
    <property type="component" value="Unassembled WGS sequence"/>
</dbReference>
<organism evidence="4 5">
    <name type="scientific">Leptospira paudalimensis</name>
    <dbReference type="NCBI Taxonomy" id="2950024"/>
    <lineage>
        <taxon>Bacteria</taxon>
        <taxon>Pseudomonadati</taxon>
        <taxon>Spirochaetota</taxon>
        <taxon>Spirochaetia</taxon>
        <taxon>Leptospirales</taxon>
        <taxon>Leptospiraceae</taxon>
        <taxon>Leptospira</taxon>
    </lineage>
</organism>
<dbReference type="EMBL" id="JAMQPR010000001">
    <property type="protein sequence ID" value="MCW7503268.1"/>
    <property type="molecule type" value="Genomic_DNA"/>
</dbReference>
<dbReference type="Gene3D" id="3.40.50.300">
    <property type="entry name" value="P-loop containing nucleotide triphosphate hydrolases"/>
    <property type="match status" value="1"/>
</dbReference>
<feature type="domain" description="YobI-like P-loop NTPase" evidence="3">
    <location>
        <begin position="49"/>
        <end position="416"/>
    </location>
</feature>
<keyword evidence="5" id="KW-1185">Reference proteome</keyword>
<dbReference type="InterPro" id="IPR027417">
    <property type="entry name" value="P-loop_NTPase"/>
</dbReference>
<keyword evidence="2" id="KW-0472">Membrane</keyword>